<dbReference type="InterPro" id="IPR006206">
    <property type="entry name" value="Mevalonate/galactokinase"/>
</dbReference>
<evidence type="ECO:0000256" key="4">
    <source>
        <dbReference type="ARBA" id="ARBA00022840"/>
    </source>
</evidence>
<name>A0A2N0USC1_9FIRM</name>
<dbReference type="PANTHER" id="PTHR10457:SF7">
    <property type="entry name" value="GALACTOKINASE-RELATED"/>
    <property type="match status" value="1"/>
</dbReference>
<feature type="domain" description="GHMP kinase N-terminal" evidence="5">
    <location>
        <begin position="127"/>
        <end position="215"/>
    </location>
</feature>
<evidence type="ECO:0000259" key="6">
    <source>
        <dbReference type="Pfam" id="PF10509"/>
    </source>
</evidence>
<dbReference type="InterPro" id="IPR020568">
    <property type="entry name" value="Ribosomal_Su5_D2-typ_SF"/>
</dbReference>
<dbReference type="InterPro" id="IPR000705">
    <property type="entry name" value="Galactokinase"/>
</dbReference>
<dbReference type="GO" id="GO:0005829">
    <property type="term" value="C:cytosol"/>
    <property type="evidence" value="ECO:0007669"/>
    <property type="project" value="TreeGrafter"/>
</dbReference>
<dbReference type="GO" id="GO:0005524">
    <property type="term" value="F:ATP binding"/>
    <property type="evidence" value="ECO:0007669"/>
    <property type="project" value="UniProtKB-KW"/>
</dbReference>
<dbReference type="Gene3D" id="3.30.70.890">
    <property type="entry name" value="GHMP kinase, C-terminal domain"/>
    <property type="match status" value="1"/>
</dbReference>
<dbReference type="GO" id="GO:0006012">
    <property type="term" value="P:galactose metabolic process"/>
    <property type="evidence" value="ECO:0007669"/>
    <property type="project" value="InterPro"/>
</dbReference>
<dbReference type="InterPro" id="IPR036554">
    <property type="entry name" value="GHMP_kinase_C_sf"/>
</dbReference>
<dbReference type="Pfam" id="PF00288">
    <property type="entry name" value="GHMP_kinases_N"/>
    <property type="match status" value="1"/>
</dbReference>
<evidence type="ECO:0000256" key="3">
    <source>
        <dbReference type="ARBA" id="ARBA00022777"/>
    </source>
</evidence>
<dbReference type="Gene3D" id="3.30.230.10">
    <property type="match status" value="1"/>
</dbReference>
<dbReference type="PRINTS" id="PR00959">
    <property type="entry name" value="MEVGALKINASE"/>
</dbReference>
<protein>
    <submittedName>
        <fullName evidence="7">Galactokinase</fullName>
        <ecNumber evidence="7">2.7.1.6</ecNumber>
    </submittedName>
</protein>
<sequence length="426" mass="47539">MIDTKTAIEKITNGEFDNLFTDIYIDSSMIDYQKKRYVHAIEQYETIFCPDKVAIFSAPGRSEVCGNHTDHQHGMVLATSINLDTIAVSAKNNNDVVRFVSDGYDMITLNINDLEVNNDEAGTTVSLIRGVLRGLKDHGYKIGGFNAYATSDVLVGAGLSSSAAFEVVVGTIISGLYNDMKINSVEIAQISQYAENVFFKKPCGLMDQMACSVGGMVNIDFKDPTKPIVKKVPTEFEKYDYSLCIVDTKGDHVDLTDDYAMIPSEMKKVANFLGEDYLRDCDSNEFYIRLDEIREAVGDRPVLRAIHFFNEEHNVKNAVSSLENGEFVEFLDAIRKSGNSSFKYLQNVYTTRDIQHQNISVALALSESLLRNYGVCRVHGGGFAGTIQAFVKNDFVSNYKEFINKIFGENSCHVLKVRKYGGIKVM</sequence>
<dbReference type="PANTHER" id="PTHR10457">
    <property type="entry name" value="MEVALONATE KINASE/GALACTOKINASE"/>
    <property type="match status" value="1"/>
</dbReference>
<dbReference type="EC" id="2.7.1.6" evidence="7"/>
<keyword evidence="3 7" id="KW-0418">Kinase</keyword>
<dbReference type="AlphaFoldDB" id="A0A2N0USC1"/>
<keyword evidence="2" id="KW-0547">Nucleotide-binding</keyword>
<comment type="similarity">
    <text evidence="1">Belongs to the GHMP kinase family. GalK subfamily.</text>
</comment>
<dbReference type="PIRSF" id="PIRSF000530">
    <property type="entry name" value="Galactokinase"/>
    <property type="match status" value="1"/>
</dbReference>
<dbReference type="GO" id="GO:0004335">
    <property type="term" value="F:galactokinase activity"/>
    <property type="evidence" value="ECO:0007669"/>
    <property type="project" value="UniProtKB-EC"/>
</dbReference>
<dbReference type="InterPro" id="IPR014721">
    <property type="entry name" value="Ribsml_uS5_D2-typ_fold_subgr"/>
</dbReference>
<evidence type="ECO:0000313" key="8">
    <source>
        <dbReference type="Proteomes" id="UP000233425"/>
    </source>
</evidence>
<dbReference type="InterPro" id="IPR006204">
    <property type="entry name" value="GHMP_kinase_N_dom"/>
</dbReference>
<dbReference type="EMBL" id="NNSR01000053">
    <property type="protein sequence ID" value="PKD29818.1"/>
    <property type="molecule type" value="Genomic_DNA"/>
</dbReference>
<proteinExistence type="inferred from homology"/>
<dbReference type="Proteomes" id="UP000233425">
    <property type="component" value="Unassembled WGS sequence"/>
</dbReference>
<dbReference type="RefSeq" id="WP_101029118.1">
    <property type="nucleotide sequence ID" value="NZ_CABMMZ010000053.1"/>
</dbReference>
<dbReference type="InterPro" id="IPR019539">
    <property type="entry name" value="GalKase_N"/>
</dbReference>
<organism evidence="7 8">
    <name type="scientific">Ruminococcus bromii</name>
    <dbReference type="NCBI Taxonomy" id="40518"/>
    <lineage>
        <taxon>Bacteria</taxon>
        <taxon>Bacillati</taxon>
        <taxon>Bacillota</taxon>
        <taxon>Clostridia</taxon>
        <taxon>Eubacteriales</taxon>
        <taxon>Oscillospiraceae</taxon>
        <taxon>Ruminococcus</taxon>
    </lineage>
</organism>
<dbReference type="Pfam" id="PF10509">
    <property type="entry name" value="GalKase_gal_bdg"/>
    <property type="match status" value="1"/>
</dbReference>
<keyword evidence="8" id="KW-1185">Reference proteome</keyword>
<comment type="caution">
    <text evidence="7">The sequence shown here is derived from an EMBL/GenBank/DDBJ whole genome shotgun (WGS) entry which is preliminary data.</text>
</comment>
<accession>A0A2N0USC1</accession>
<evidence type="ECO:0000259" key="5">
    <source>
        <dbReference type="Pfam" id="PF00288"/>
    </source>
</evidence>
<dbReference type="SUPFAM" id="SSF54211">
    <property type="entry name" value="Ribosomal protein S5 domain 2-like"/>
    <property type="match status" value="1"/>
</dbReference>
<reference evidence="7" key="1">
    <citation type="journal article" date="2018" name="Environ. Microbiol.">
        <title>Sporulation capability and amylosome conservation among diverse human colonic and rumen isolates of the keystone starch-degrader Ruminococcus bromii.</title>
        <authorList>
            <person name="Mukhopadhya I."/>
            <person name="Morais S."/>
            <person name="Laverde-Gomez J."/>
            <person name="Sheridan P.O."/>
            <person name="Walker A.W."/>
            <person name="Kelly W."/>
            <person name="Klieve A.V."/>
            <person name="Ouwerkerk D."/>
            <person name="Duncan S.H."/>
            <person name="Louis P."/>
            <person name="Koropatkin N."/>
            <person name="Cockburn D."/>
            <person name="Kibler R."/>
            <person name="Cooper P.J."/>
            <person name="Sandoval C."/>
            <person name="Crost E."/>
            <person name="Juge N."/>
            <person name="Bayer E.A."/>
            <person name="Flint H.J."/>
        </authorList>
    </citation>
    <scope>NUCLEOTIDE SEQUENCE [LARGE SCALE GENOMIC DNA]</scope>
    <source>
        <strain evidence="7">ATCC 27255</strain>
    </source>
</reference>
<feature type="domain" description="Galactokinase N-terminal" evidence="6">
    <location>
        <begin position="43"/>
        <end position="89"/>
    </location>
</feature>
<keyword evidence="4" id="KW-0067">ATP-binding</keyword>
<evidence type="ECO:0000256" key="1">
    <source>
        <dbReference type="ARBA" id="ARBA00006566"/>
    </source>
</evidence>
<dbReference type="PRINTS" id="PR00473">
    <property type="entry name" value="GALCTOKINASE"/>
</dbReference>
<dbReference type="SUPFAM" id="SSF55060">
    <property type="entry name" value="GHMP Kinase, C-terminal domain"/>
    <property type="match status" value="1"/>
</dbReference>
<evidence type="ECO:0000313" key="7">
    <source>
        <dbReference type="EMBL" id="PKD29818.1"/>
    </source>
</evidence>
<evidence type="ECO:0000256" key="2">
    <source>
        <dbReference type="ARBA" id="ARBA00022741"/>
    </source>
</evidence>
<gene>
    <name evidence="7" type="primary">galK</name>
    <name evidence="7" type="ORF">RBATCC27255_01111</name>
</gene>
<keyword evidence="7" id="KW-0808">Transferase</keyword>